<comment type="caution">
    <text evidence="2">The sequence shown here is derived from an EMBL/GenBank/DDBJ whole genome shotgun (WGS) entry which is preliminary data.</text>
</comment>
<dbReference type="EMBL" id="QMDX01000001">
    <property type="protein sequence ID" value="TSD16246.1"/>
    <property type="molecule type" value="Genomic_DNA"/>
</dbReference>
<dbReference type="InterPro" id="IPR029060">
    <property type="entry name" value="PIN-like_dom_sf"/>
</dbReference>
<keyword evidence="3" id="KW-1185">Reference proteome</keyword>
<dbReference type="InterPro" id="IPR039018">
    <property type="entry name" value="VapC20-like"/>
</dbReference>
<reference evidence="2 3" key="1">
    <citation type="submission" date="2018-06" db="EMBL/GenBank/DDBJ databases">
        <title>Natronomonas sp. F16-60 a new haloarchaeon isolated from a solar saltern of Isla Cristina, Huelva, Spain.</title>
        <authorList>
            <person name="Duran-Viseras A."/>
            <person name="Sanchez-Porro C."/>
            <person name="Ventosa A."/>
        </authorList>
    </citation>
    <scope>NUCLEOTIDE SEQUENCE [LARGE SCALE GENOMIC DNA]</scope>
    <source>
        <strain evidence="2 3">F16-60</strain>
    </source>
</reference>
<dbReference type="GO" id="GO:0016075">
    <property type="term" value="P:rRNA catabolic process"/>
    <property type="evidence" value="ECO:0007669"/>
    <property type="project" value="TreeGrafter"/>
</dbReference>
<dbReference type="RefSeq" id="WP_144260749.1">
    <property type="nucleotide sequence ID" value="NZ_QMDX01000001.1"/>
</dbReference>
<dbReference type="Pfam" id="PF01850">
    <property type="entry name" value="PIN"/>
    <property type="match status" value="1"/>
</dbReference>
<gene>
    <name evidence="2" type="ORF">DP107_03595</name>
</gene>
<dbReference type="Gene3D" id="3.40.50.1010">
    <property type="entry name" value="5'-nuclease"/>
    <property type="match status" value="1"/>
</dbReference>
<dbReference type="OrthoDB" id="41298at2157"/>
<dbReference type="PANTHER" id="PTHR42188">
    <property type="entry name" value="23S RRNA-SPECIFIC ENDONUCLEASE VAPC20"/>
    <property type="match status" value="1"/>
</dbReference>
<evidence type="ECO:0000313" key="2">
    <source>
        <dbReference type="EMBL" id="TSD16246.1"/>
    </source>
</evidence>
<dbReference type="PANTHER" id="PTHR42188:SF1">
    <property type="entry name" value="23S RRNA-SPECIFIC ENDONUCLEASE VAPC20"/>
    <property type="match status" value="1"/>
</dbReference>
<accession>A0A554NFS9</accession>
<dbReference type="GO" id="GO:0004521">
    <property type="term" value="F:RNA endonuclease activity"/>
    <property type="evidence" value="ECO:0007669"/>
    <property type="project" value="InterPro"/>
</dbReference>
<dbReference type="InterPro" id="IPR002716">
    <property type="entry name" value="PIN_dom"/>
</dbReference>
<proteinExistence type="predicted"/>
<feature type="domain" description="PIN" evidence="1">
    <location>
        <begin position="5"/>
        <end position="123"/>
    </location>
</feature>
<organism evidence="2 3">
    <name type="scientific">Haloglomus irregulare</name>
    <dbReference type="NCBI Taxonomy" id="2234134"/>
    <lineage>
        <taxon>Archaea</taxon>
        <taxon>Methanobacteriati</taxon>
        <taxon>Methanobacteriota</taxon>
        <taxon>Stenosarchaea group</taxon>
        <taxon>Halobacteria</taxon>
        <taxon>Halobacteriales</taxon>
        <taxon>Natronomonadaceae</taxon>
        <taxon>Haloglomus</taxon>
    </lineage>
</organism>
<dbReference type="Proteomes" id="UP000319894">
    <property type="component" value="Unassembled WGS sequence"/>
</dbReference>
<dbReference type="AlphaFoldDB" id="A0A554NFS9"/>
<name>A0A554NFS9_9EURY</name>
<dbReference type="SUPFAM" id="SSF88723">
    <property type="entry name" value="PIN domain-like"/>
    <property type="match status" value="1"/>
</dbReference>
<evidence type="ECO:0000259" key="1">
    <source>
        <dbReference type="Pfam" id="PF01850"/>
    </source>
</evidence>
<protein>
    <submittedName>
        <fullName evidence="2">VapC toxin family PIN domain ribonuclease</fullName>
    </submittedName>
</protein>
<sequence length="143" mass="16019">MPAALVDTGVLIGAAATDDQHHNVANDVIQAIDRGDLPTGRVTNYVVLETLNWIHERKRHATAVDFYTRLTESAGFEIVHCAQKDHYRATDLFETHDTPAFGDATIAAYMNRTDIEYLYTFDGEDFGPFDWVTPLDTADNPFL</sequence>
<evidence type="ECO:0000313" key="3">
    <source>
        <dbReference type="Proteomes" id="UP000319894"/>
    </source>
</evidence>
<dbReference type="InParanoid" id="A0A554NFS9"/>